<sequence>MFNKSSQCTLDTLKEILDDINEHCFTQETARQFHAGYQILANMRDTMSDRASTEKAFNTLLEEFRTTILPGVIYNWEEMSDNERMLCSRMNNFFCGLHLLVGMADACEGSIRKFETSFLDGKHVGSSMKPELKRYHRSESGVLRLIHTGYRVHGTNNDLLKAVSLDVKENLFLAGARSFGLISNSISGPLWRILESKCHILEMNQHYKTLVDFLHNAAGNTDAVMQFACGENTPFATVIDREDKSVEMLTKEDLAIDPILIPLLQALFVAIESLLKRMVVDHLPGGKFSNPDDQMRAEFQSTMTHNKLSEFVFGQLDQLLRYRPNSTLLTNEAFLLYSHNKTREWLDSLNEKERNKMLTSARKEGKEIRKVLKDRLKEIERRRIEDMKRKAEELERKEKKRLKDAENMTSRSLVTNISYEMKSRTFCV</sequence>
<proteinExistence type="predicted"/>
<protein>
    <submittedName>
        <fullName evidence="3">Uncharacterized protein</fullName>
    </submittedName>
</protein>
<reference evidence="3" key="1">
    <citation type="submission" date="2019-08" db="EMBL/GenBank/DDBJ databases">
        <title>The improved chromosome-level genome for the pearl oyster Pinctada fucata martensii using PacBio sequencing and Hi-C.</title>
        <authorList>
            <person name="Zheng Z."/>
        </authorList>
    </citation>
    <scope>NUCLEOTIDE SEQUENCE</scope>
    <source>
        <strain evidence="3">ZZ-2019</strain>
        <tissue evidence="3">Adductor muscle</tissue>
    </source>
</reference>
<dbReference type="PANTHER" id="PTHR11046">
    <property type="entry name" value="OLIGORIBONUCLEASE, MITOCHONDRIAL"/>
    <property type="match status" value="1"/>
</dbReference>
<dbReference type="EMBL" id="VSWD01000010">
    <property type="protein sequence ID" value="KAK3089003.1"/>
    <property type="molecule type" value="Genomic_DNA"/>
</dbReference>
<keyword evidence="4" id="KW-1185">Reference proteome</keyword>
<dbReference type="Proteomes" id="UP001186944">
    <property type="component" value="Unassembled WGS sequence"/>
</dbReference>
<organism evidence="3 4">
    <name type="scientific">Pinctada imbricata</name>
    <name type="common">Atlantic pearl-oyster</name>
    <name type="synonym">Pinctada martensii</name>
    <dbReference type="NCBI Taxonomy" id="66713"/>
    <lineage>
        <taxon>Eukaryota</taxon>
        <taxon>Metazoa</taxon>
        <taxon>Spiralia</taxon>
        <taxon>Lophotrochozoa</taxon>
        <taxon>Mollusca</taxon>
        <taxon>Bivalvia</taxon>
        <taxon>Autobranchia</taxon>
        <taxon>Pteriomorphia</taxon>
        <taxon>Pterioida</taxon>
        <taxon>Pterioidea</taxon>
        <taxon>Pteriidae</taxon>
        <taxon>Pinctada</taxon>
    </lineage>
</organism>
<name>A0AA88XP08_PINIB</name>
<keyword evidence="1" id="KW-0540">Nuclease</keyword>
<evidence type="ECO:0000313" key="4">
    <source>
        <dbReference type="Proteomes" id="UP001186944"/>
    </source>
</evidence>
<evidence type="ECO:0000256" key="2">
    <source>
        <dbReference type="SAM" id="Coils"/>
    </source>
</evidence>
<dbReference type="GO" id="GO:0000175">
    <property type="term" value="F:3'-5'-RNA exonuclease activity"/>
    <property type="evidence" value="ECO:0007669"/>
    <property type="project" value="InterPro"/>
</dbReference>
<feature type="coiled-coil region" evidence="2">
    <location>
        <begin position="362"/>
        <end position="408"/>
    </location>
</feature>
<comment type="caution">
    <text evidence="3">The sequence shown here is derived from an EMBL/GenBank/DDBJ whole genome shotgun (WGS) entry which is preliminary data.</text>
</comment>
<dbReference type="AlphaFoldDB" id="A0AA88XP08"/>
<keyword evidence="1" id="KW-0378">Hydrolase</keyword>
<evidence type="ECO:0000313" key="3">
    <source>
        <dbReference type="EMBL" id="KAK3089003.1"/>
    </source>
</evidence>
<accession>A0AA88XP08</accession>
<dbReference type="InterPro" id="IPR022894">
    <property type="entry name" value="Oligoribonuclease"/>
</dbReference>
<evidence type="ECO:0000256" key="1">
    <source>
        <dbReference type="ARBA" id="ARBA00022722"/>
    </source>
</evidence>
<keyword evidence="2" id="KW-0175">Coiled coil</keyword>
<dbReference type="PANTHER" id="PTHR11046:SF25">
    <property type="match status" value="1"/>
</dbReference>
<gene>
    <name evidence="3" type="ORF">FSP39_000022</name>
</gene>